<reference evidence="1" key="1">
    <citation type="journal article" date="2021" name="Environ. Microbiol.">
        <title>Gene family expansions and transcriptome signatures uncover fungal adaptations to wood decay.</title>
        <authorList>
            <person name="Hage H."/>
            <person name="Miyauchi S."/>
            <person name="Viragh M."/>
            <person name="Drula E."/>
            <person name="Min B."/>
            <person name="Chaduli D."/>
            <person name="Navarro D."/>
            <person name="Favel A."/>
            <person name="Norest M."/>
            <person name="Lesage-Meessen L."/>
            <person name="Balint B."/>
            <person name="Merenyi Z."/>
            <person name="de Eugenio L."/>
            <person name="Morin E."/>
            <person name="Martinez A.T."/>
            <person name="Baldrian P."/>
            <person name="Stursova M."/>
            <person name="Martinez M.J."/>
            <person name="Novotny C."/>
            <person name="Magnuson J.K."/>
            <person name="Spatafora J.W."/>
            <person name="Maurice S."/>
            <person name="Pangilinan J."/>
            <person name="Andreopoulos W."/>
            <person name="LaButti K."/>
            <person name="Hundley H."/>
            <person name="Na H."/>
            <person name="Kuo A."/>
            <person name="Barry K."/>
            <person name="Lipzen A."/>
            <person name="Henrissat B."/>
            <person name="Riley R."/>
            <person name="Ahrendt S."/>
            <person name="Nagy L.G."/>
            <person name="Grigoriev I.V."/>
            <person name="Martin F."/>
            <person name="Rosso M.N."/>
        </authorList>
    </citation>
    <scope>NUCLEOTIDE SEQUENCE</scope>
    <source>
        <strain evidence="1">CBS 384.51</strain>
    </source>
</reference>
<comment type="caution">
    <text evidence="1">The sequence shown here is derived from an EMBL/GenBank/DDBJ whole genome shotgun (WGS) entry which is preliminary data.</text>
</comment>
<sequence>MSTMNLTRKAPTPIRSTPSSAPLEAMVAKQQAHIDELVMRNRTTEQTIQKLKAEIEAEKHRHENGLQQLRQQFGEERTEWKEAADSLQNLWRISYLRAVHDLGKERMEIVKLKEELRLSRLARLQRDYQIGMFQAKEMELEGHVVDLQNQLEDAQWTYEQERSKRTALKVQYQEALDEVEEVRAERNQLEKSLVGLRSEHTGLLASSGAGSVSLERANLQIEGLRSSIAELQDKHNEVERTNVDLLRQLEKWRNLEKRENEEGDNLRKQKVELEVEVKELKDEIEQLRTVTHERDEKYQNRVQKYKDSLKEHGDAIKERDDELEQKEGEIEELKKKLLDITDEMKVLGAQLDDERKNAQQFKKQEFAGSKSAAKSSHDSPFSRPKPKPVITTKKPRISSTSDESEAEQRAKPTKKPMKAAENYDEDIVEVGKPEPKKTKKVSPSEGVQAKVVPKKSRKRQSSTPEIEIVESQPGSSSRPGKRKASNIIVDDDEAPQKKTKKPPTASSRPAPKPKAGPTKAKAREKPVRSESDSEAEPVQKKKKRKINIGNIFPSAQASTFDWGPMSQADGGLNIPTELSPVKESSTMAPRTLSKAFGSIAGRR</sequence>
<keyword evidence="2" id="KW-1185">Reference proteome</keyword>
<dbReference type="EMBL" id="MU274906">
    <property type="protein sequence ID" value="KAI0091321.1"/>
    <property type="molecule type" value="Genomic_DNA"/>
</dbReference>
<dbReference type="Proteomes" id="UP001055072">
    <property type="component" value="Unassembled WGS sequence"/>
</dbReference>
<organism evidence="1 2">
    <name type="scientific">Irpex rosettiformis</name>
    <dbReference type="NCBI Taxonomy" id="378272"/>
    <lineage>
        <taxon>Eukaryota</taxon>
        <taxon>Fungi</taxon>
        <taxon>Dikarya</taxon>
        <taxon>Basidiomycota</taxon>
        <taxon>Agaricomycotina</taxon>
        <taxon>Agaricomycetes</taxon>
        <taxon>Polyporales</taxon>
        <taxon>Irpicaceae</taxon>
        <taxon>Irpex</taxon>
    </lineage>
</organism>
<proteinExistence type="predicted"/>
<gene>
    <name evidence="1" type="ORF">BDY19DRAFT_697479</name>
</gene>
<evidence type="ECO:0000313" key="2">
    <source>
        <dbReference type="Proteomes" id="UP001055072"/>
    </source>
</evidence>
<accession>A0ACB8UAP8</accession>
<protein>
    <submittedName>
        <fullName evidence="1">Uncharacterized protein</fullName>
    </submittedName>
</protein>
<evidence type="ECO:0000313" key="1">
    <source>
        <dbReference type="EMBL" id="KAI0091321.1"/>
    </source>
</evidence>
<name>A0ACB8UAP8_9APHY</name>